<feature type="domain" description="Aspartate/glutamate/uridylate kinase" evidence="14">
    <location>
        <begin position="2"/>
        <end position="204"/>
    </location>
</feature>
<evidence type="ECO:0000259" key="14">
    <source>
        <dbReference type="Pfam" id="PF00696"/>
    </source>
</evidence>
<dbReference type="NCBIfam" id="TIGR02076">
    <property type="entry name" value="pyrH_arch"/>
    <property type="match status" value="1"/>
</dbReference>
<dbReference type="HOGENOM" id="CLU_079546_0_0_2"/>
<dbReference type="Proteomes" id="UP000067434">
    <property type="component" value="Chromosome"/>
</dbReference>
<evidence type="ECO:0000313" key="15">
    <source>
        <dbReference type="EMBL" id="AKG39039.1"/>
    </source>
</evidence>
<dbReference type="PATRIC" id="fig|1550241.5.peg.1452"/>
<evidence type="ECO:0000256" key="4">
    <source>
        <dbReference type="ARBA" id="ARBA00012899"/>
    </source>
</evidence>
<dbReference type="InterPro" id="IPR036393">
    <property type="entry name" value="AceGlu_kinase-like_sf"/>
</dbReference>
<evidence type="ECO:0000313" key="16">
    <source>
        <dbReference type="Proteomes" id="UP000067434"/>
    </source>
</evidence>
<evidence type="ECO:0000256" key="2">
    <source>
        <dbReference type="ARBA" id="ARBA00004791"/>
    </source>
</evidence>
<dbReference type="SUPFAM" id="SSF53633">
    <property type="entry name" value="Carbamate kinase-like"/>
    <property type="match status" value="1"/>
</dbReference>
<evidence type="ECO:0000256" key="10">
    <source>
        <dbReference type="ARBA" id="ARBA00022840"/>
    </source>
</evidence>
<dbReference type="RefSeq" id="WP_052884567.1">
    <property type="nucleotide sequence ID" value="NZ_CP009961.1"/>
</dbReference>
<name>A0A0F7FI36_9CREN</name>
<evidence type="ECO:0000256" key="5">
    <source>
        <dbReference type="ARBA" id="ARBA00016403"/>
    </source>
</evidence>
<dbReference type="EC" id="2.7.4.22" evidence="4"/>
<keyword evidence="7" id="KW-0808">Transferase</keyword>
<keyword evidence="9" id="KW-0418">Kinase</keyword>
<accession>A0A0F7FI36</accession>
<dbReference type="Pfam" id="PF00696">
    <property type="entry name" value="AA_kinase"/>
    <property type="match status" value="1"/>
</dbReference>
<dbReference type="InterPro" id="IPR001048">
    <property type="entry name" value="Asp/Glu/Uridylate_kinase"/>
</dbReference>
<keyword evidence="10" id="KW-0067">ATP-binding</keyword>
<dbReference type="OrthoDB" id="372251at2157"/>
<dbReference type="AlphaFoldDB" id="A0A0F7FI36"/>
<organism evidence="15 16">
    <name type="scientific">Infirmifilum uzonense</name>
    <dbReference type="NCBI Taxonomy" id="1550241"/>
    <lineage>
        <taxon>Archaea</taxon>
        <taxon>Thermoproteota</taxon>
        <taxon>Thermoprotei</taxon>
        <taxon>Thermofilales</taxon>
        <taxon>Thermofilaceae</taxon>
        <taxon>Infirmifilum</taxon>
    </lineage>
</organism>
<reference evidence="15 16" key="1">
    <citation type="journal article" date="2015" name="Stand. Genomic Sci.">
        <title>Complete genome sequence of and proposal of Thermofilum uzonense sp. nov. a novel hyperthermophilic crenarchaeon and emended description of the genus Thermofilum.</title>
        <authorList>
            <person name="Toshchakov S.V."/>
            <person name="Korzhenkov A.A."/>
            <person name="Samarov N.I."/>
            <person name="Mazunin I.O."/>
            <person name="Mozhey O.I."/>
            <person name="Shmyr I.S."/>
            <person name="Derbikova K.S."/>
            <person name="Taranov E.A."/>
            <person name="Dominova I.N."/>
            <person name="Bonch-Osmolovskaya E.A."/>
            <person name="Patrushev M.V."/>
            <person name="Podosokorskaya O.A."/>
            <person name="Kublanov I.V."/>
        </authorList>
    </citation>
    <scope>NUCLEOTIDE SEQUENCE [LARGE SCALE GENOMIC DNA]</scope>
    <source>
        <strain evidence="15 16">1807-2</strain>
    </source>
</reference>
<dbReference type="GO" id="GO:0005524">
    <property type="term" value="F:ATP binding"/>
    <property type="evidence" value="ECO:0007669"/>
    <property type="project" value="UniProtKB-KW"/>
</dbReference>
<evidence type="ECO:0000256" key="12">
    <source>
        <dbReference type="ARBA" id="ARBA00032092"/>
    </source>
</evidence>
<evidence type="ECO:0000256" key="3">
    <source>
        <dbReference type="ARBA" id="ARBA00007614"/>
    </source>
</evidence>
<dbReference type="KEGG" id="thf:MA03_07010"/>
<dbReference type="UniPathway" id="UPA00159">
    <property type="reaction ID" value="UER00275"/>
</dbReference>
<evidence type="ECO:0000256" key="9">
    <source>
        <dbReference type="ARBA" id="ARBA00022777"/>
    </source>
</evidence>
<keyword evidence="6" id="KW-0963">Cytoplasm</keyword>
<dbReference type="PIRSF" id="PIRSF005650">
    <property type="entry name" value="Uridylate_kin"/>
    <property type="match status" value="1"/>
</dbReference>
<gene>
    <name evidence="15" type="ORF">MA03_07010</name>
</gene>
<proteinExistence type="inferred from homology"/>
<comment type="similarity">
    <text evidence="3">Belongs to the UMP kinase family.</text>
</comment>
<protein>
    <recommendedName>
        <fullName evidence="5">Uridylate kinase</fullName>
        <ecNumber evidence="4">2.7.4.22</ecNumber>
    </recommendedName>
    <alternativeName>
        <fullName evidence="12">Uridine monophosphate kinase</fullName>
    </alternativeName>
</protein>
<comment type="catalytic activity">
    <reaction evidence="13">
        <text>UMP + ATP = UDP + ADP</text>
        <dbReference type="Rhea" id="RHEA:24400"/>
        <dbReference type="ChEBI" id="CHEBI:30616"/>
        <dbReference type="ChEBI" id="CHEBI:57865"/>
        <dbReference type="ChEBI" id="CHEBI:58223"/>
        <dbReference type="ChEBI" id="CHEBI:456216"/>
        <dbReference type="EC" id="2.7.4.22"/>
    </reaction>
</comment>
<keyword evidence="11" id="KW-0665">Pyrimidine biosynthesis</keyword>
<evidence type="ECO:0000256" key="7">
    <source>
        <dbReference type="ARBA" id="ARBA00022679"/>
    </source>
</evidence>
<dbReference type="InterPro" id="IPR011818">
    <property type="entry name" value="Uridylate_kinase_arch/spir"/>
</dbReference>
<evidence type="ECO:0000256" key="11">
    <source>
        <dbReference type="ARBA" id="ARBA00022975"/>
    </source>
</evidence>
<dbReference type="Gene3D" id="3.40.1160.10">
    <property type="entry name" value="Acetylglutamate kinase-like"/>
    <property type="match status" value="1"/>
</dbReference>
<dbReference type="GO" id="GO:0005737">
    <property type="term" value="C:cytoplasm"/>
    <property type="evidence" value="ECO:0007669"/>
    <property type="project" value="UniProtKB-SubCell"/>
</dbReference>
<comment type="subcellular location">
    <subcellularLocation>
        <location evidence="1">Cytoplasm</location>
    </subcellularLocation>
</comment>
<sequence length="228" mass="24671">MKRFVVKLGGSLLFDDDGLVKIDFVKNTLTVLREAAKDDTKIIVVVGGGVTARKYIHQARPYVENESALDQLGILASRLNAALLHSIYYKTFPVIPSSLEELARIVASALPVIFMGGLQPGQSTTTVSALAAEATGSQLIIATDVEGVYTADPKRDPSAKLLKSVSIDSLIDIFSKVQKAGEYRLFDSLTLQIIKRAKIHTRVLKGDPPENIIRAIEGEDIGTLIEPA</sequence>
<dbReference type="GeneID" id="25401967"/>
<keyword evidence="8" id="KW-0547">Nucleotide-binding</keyword>
<dbReference type="InterPro" id="IPR011817">
    <property type="entry name" value="Uridylate_kinase"/>
</dbReference>
<keyword evidence="16" id="KW-1185">Reference proteome</keyword>
<evidence type="ECO:0000256" key="8">
    <source>
        <dbReference type="ARBA" id="ARBA00022741"/>
    </source>
</evidence>
<evidence type="ECO:0000256" key="1">
    <source>
        <dbReference type="ARBA" id="ARBA00004496"/>
    </source>
</evidence>
<dbReference type="EMBL" id="CP009961">
    <property type="protein sequence ID" value="AKG39039.1"/>
    <property type="molecule type" value="Genomic_DNA"/>
</dbReference>
<comment type="pathway">
    <text evidence="2">Pyrimidine metabolism; CTP biosynthesis via de novo pathway; UDP from UMP (UMPK route): step 1/1.</text>
</comment>
<evidence type="ECO:0000256" key="6">
    <source>
        <dbReference type="ARBA" id="ARBA00022490"/>
    </source>
</evidence>
<dbReference type="PANTHER" id="PTHR42833">
    <property type="entry name" value="URIDYLATE KINASE"/>
    <property type="match status" value="1"/>
</dbReference>
<evidence type="ECO:0000256" key="13">
    <source>
        <dbReference type="ARBA" id="ARBA00047767"/>
    </source>
</evidence>
<dbReference type="GO" id="GO:0044210">
    <property type="term" value="P:'de novo' CTP biosynthetic process"/>
    <property type="evidence" value="ECO:0007669"/>
    <property type="project" value="UniProtKB-UniPathway"/>
</dbReference>
<dbReference type="PANTHER" id="PTHR42833:SF4">
    <property type="entry name" value="URIDYLATE KINASE PUMPKIN, CHLOROPLASTIC"/>
    <property type="match status" value="1"/>
</dbReference>
<dbReference type="STRING" id="1550241.MA03_07010"/>
<dbReference type="GO" id="GO:0033862">
    <property type="term" value="F:UMP kinase activity"/>
    <property type="evidence" value="ECO:0007669"/>
    <property type="project" value="UniProtKB-EC"/>
</dbReference>
<dbReference type="GO" id="GO:0006225">
    <property type="term" value="P:UDP biosynthetic process"/>
    <property type="evidence" value="ECO:0007669"/>
    <property type="project" value="TreeGrafter"/>
</dbReference>